<dbReference type="EMBL" id="CAJZBQ010000025">
    <property type="protein sequence ID" value="CAG9320599.1"/>
    <property type="molecule type" value="Genomic_DNA"/>
</dbReference>
<reference evidence="1" key="1">
    <citation type="submission" date="2021-09" db="EMBL/GenBank/DDBJ databases">
        <authorList>
            <consortium name="AG Swart"/>
            <person name="Singh M."/>
            <person name="Singh A."/>
            <person name="Seah K."/>
            <person name="Emmerich C."/>
        </authorList>
    </citation>
    <scope>NUCLEOTIDE SEQUENCE</scope>
    <source>
        <strain evidence="1">ATCC30299</strain>
    </source>
</reference>
<organism evidence="1 2">
    <name type="scientific">Blepharisma stoltei</name>
    <dbReference type="NCBI Taxonomy" id="1481888"/>
    <lineage>
        <taxon>Eukaryota</taxon>
        <taxon>Sar</taxon>
        <taxon>Alveolata</taxon>
        <taxon>Ciliophora</taxon>
        <taxon>Postciliodesmatophora</taxon>
        <taxon>Heterotrichea</taxon>
        <taxon>Heterotrichida</taxon>
        <taxon>Blepharismidae</taxon>
        <taxon>Blepharisma</taxon>
    </lineage>
</organism>
<sequence length="73" mass="8355">MCCLQFEQLVCPEQSPQVVSKATHNIQSFFKICKLNVDWIFWFWGEIKGLDLSSCIACTAHKLLLFSISITTN</sequence>
<evidence type="ECO:0000313" key="1">
    <source>
        <dbReference type="EMBL" id="CAG9320599.1"/>
    </source>
</evidence>
<evidence type="ECO:0000313" key="2">
    <source>
        <dbReference type="Proteomes" id="UP001162131"/>
    </source>
</evidence>
<gene>
    <name evidence="1" type="ORF">BSTOLATCC_MIC26513</name>
</gene>
<proteinExistence type="predicted"/>
<comment type="caution">
    <text evidence="1">The sequence shown here is derived from an EMBL/GenBank/DDBJ whole genome shotgun (WGS) entry which is preliminary data.</text>
</comment>
<name>A0AAU9J459_9CILI</name>
<dbReference type="AlphaFoldDB" id="A0AAU9J459"/>
<keyword evidence="2" id="KW-1185">Reference proteome</keyword>
<protein>
    <submittedName>
        <fullName evidence="1">Uncharacterized protein</fullName>
    </submittedName>
</protein>
<dbReference type="Proteomes" id="UP001162131">
    <property type="component" value="Unassembled WGS sequence"/>
</dbReference>
<accession>A0AAU9J459</accession>